<dbReference type="InterPro" id="IPR027417">
    <property type="entry name" value="P-loop_NTPase"/>
</dbReference>
<dbReference type="Proteomes" id="UP000620124">
    <property type="component" value="Unassembled WGS sequence"/>
</dbReference>
<feature type="repeat" description="WD" evidence="3">
    <location>
        <begin position="1185"/>
        <end position="1215"/>
    </location>
</feature>
<evidence type="ECO:0000313" key="5">
    <source>
        <dbReference type="EMBL" id="KAF7339132.1"/>
    </source>
</evidence>
<feature type="repeat" description="WD" evidence="3">
    <location>
        <begin position="1022"/>
        <end position="1063"/>
    </location>
</feature>
<keyword evidence="6" id="KW-1185">Reference proteome</keyword>
<proteinExistence type="predicted"/>
<evidence type="ECO:0000256" key="1">
    <source>
        <dbReference type="ARBA" id="ARBA00022574"/>
    </source>
</evidence>
<dbReference type="InterPro" id="IPR036322">
    <property type="entry name" value="WD40_repeat_dom_sf"/>
</dbReference>
<feature type="repeat" description="WD" evidence="3">
    <location>
        <begin position="1303"/>
        <end position="1344"/>
    </location>
</feature>
<feature type="repeat" description="WD" evidence="3">
    <location>
        <begin position="1065"/>
        <end position="1106"/>
    </location>
</feature>
<dbReference type="InterPro" id="IPR020472">
    <property type="entry name" value="WD40_PAC1"/>
</dbReference>
<feature type="repeat" description="WD" evidence="3">
    <location>
        <begin position="1108"/>
        <end position="1149"/>
    </location>
</feature>
<reference evidence="5" key="1">
    <citation type="submission" date="2020-05" db="EMBL/GenBank/DDBJ databases">
        <title>Mycena genomes resolve the evolution of fungal bioluminescence.</title>
        <authorList>
            <person name="Tsai I.J."/>
        </authorList>
    </citation>
    <scope>NUCLEOTIDE SEQUENCE</scope>
    <source>
        <strain evidence="5">CCC161011</strain>
    </source>
</reference>
<evidence type="ECO:0000313" key="6">
    <source>
        <dbReference type="Proteomes" id="UP000620124"/>
    </source>
</evidence>
<dbReference type="Gene3D" id="3.40.50.300">
    <property type="entry name" value="P-loop containing nucleotide triphosphate hydrolases"/>
    <property type="match status" value="1"/>
</dbReference>
<feature type="repeat" description="WD" evidence="3">
    <location>
        <begin position="1552"/>
        <end position="1584"/>
    </location>
</feature>
<feature type="repeat" description="WD" evidence="3">
    <location>
        <begin position="1475"/>
        <end position="1507"/>
    </location>
</feature>
<gene>
    <name evidence="5" type="ORF">MVEN_01989900</name>
</gene>
<feature type="repeat" description="WD" evidence="3">
    <location>
        <begin position="1151"/>
        <end position="1184"/>
    </location>
</feature>
<evidence type="ECO:0000256" key="2">
    <source>
        <dbReference type="ARBA" id="ARBA00022737"/>
    </source>
</evidence>
<dbReference type="Pfam" id="PF00400">
    <property type="entry name" value="WD40"/>
    <property type="match status" value="16"/>
</dbReference>
<feature type="repeat" description="WD" evidence="3">
    <location>
        <begin position="893"/>
        <end position="934"/>
    </location>
</feature>
<dbReference type="Pfam" id="PF24883">
    <property type="entry name" value="NPHP3_N"/>
    <property type="match status" value="1"/>
</dbReference>
<dbReference type="InterPro" id="IPR007111">
    <property type="entry name" value="NACHT_NTPase"/>
</dbReference>
<dbReference type="EMBL" id="JACAZI010000020">
    <property type="protein sequence ID" value="KAF7339132.1"/>
    <property type="molecule type" value="Genomic_DNA"/>
</dbReference>
<sequence length="1670" mass="182722">MAQETSYSLLIQSADHVVYHKAPNLCVTVHHGDCLILKTCVVQCDSAPTWGSSTVMLSDPSTEITFQLHHEHTRGIRRYVLGKESTCLGEHNTTIGRLLELCTSKDAVVIDIEKEGKLTGKLTVRLQCEELQAVASIAVKQAKNDSEKLAPGQMTLHISDTVEAGAKVDFATGLEGVISLLDRITKIGDAIAEVHPYAKIAWAILTSVYKVVKAQGERDAKITKLVQAMANTSSHQIDLLARKSQNFEAIAIKIAKKTVECASFIREYCDHKFSGRVYRAVFSNPDKKIDALATELLDLTKSLNHEATIQTALIVYEIRENEWLKQLRLVDADASLRSQCLQGTREDILDDIINRLSTAPDGNNILWLYGVAGAGKSTISTTISQHFRGLGLLGAFIFFDRNKPTTRNARSVIHTIAYSVAKLNPQVQATLSKTIEGDSHLLDAPIRTQFQKLLLDPLTAAYSTGDMCGPILIVLDALDECVEKDSRTALVELLVDEFRKLPSAFRIFITSRPDYDLTSRLQKVPGITSLELALATDKDVTLYLRHHLSDLGDTSIQKLESLSGGLFIWAATVCRFLTNSYNREDKLAKLLASQYDPARSLDELYTIALRESARMNDEKFTHWDDRDFARDAKRVLGSIALAKAPLTGAAMDSLLGLKQGQSSEILGFLGCVIQLADDRTARTLHASFRDYLTDCERSGSQPWFIDQKEQSQSFALGCLRVLNTRLKFNICGLEDSHLLNSQVPDLRARIEKCLALDISYSSKYWANHLYEADIETEELTQSIRDFFSTQFLYWLEVLGLLELVSIGSEMLELVRRYAQSKNQDLEFTLHDAQRFLNGFAPVIAQSVPHIYISALPLAPQQARVRENFAAKFPRTLHYVGPLDANWLRLQKLIRGHTDSVRSVAYSPDGRRIASGSSDTTVCIWDSETGALLGQPLTGHTNLVLSVTFSPDGKRIASGSSDNTVRIWDSETGALLGQPLTGHIHKVFSVTFSPDGRWIVSGSSDDTVRIWDSETSSLLCQLAMGHTDSVQSVAFSPDGRQITSGSPNKTTCIWDSETDDLLGPLLSGHRSLALSVAFSPDGRRIASGLSDNTVCIWDSETGTLLGQPLTGHTNSVLSVAFSPDGRRIASGSSDDTVRIWDSETGTLLGQPLTGHTYSVLSVAFSPNGRLLASGSSDKTIRFFSVAFSPDGRRIASGSSDDTMRIWDSDTSALLSQPLIGHKDFVLSVAFSPDGRWIASGSTDKTVHIWDSETGALLCQPLTGHTNSVQSVAFSPNGRLIASGSSDKTVCIWDTETGALFGLPLKGHTDSALSVAFSPDGRQIASGSLDKTVRIWDLETGTPFGQPLTGHTDFVQSVAFSPNGRRIASGSDDKTVRIWDLETGDLLGQPLTGHTREVFSVAFSPDGRRIASGSSDNTVRIWDSETGALLCQPLKGHTNSVQSVAFSPNGRLIASGSSDKTVCIWDTETGALLGLPLRGHTDSVYSVAFSPDGRWIASGSSDNTVRIWDSEASAPPGQPLLGHTASVQSVTLGLSDNTMCICDSETGAPLGQPLTRHTDSVQSVTFPPDERQIAFSSEDNTTGIWNFTVPSIHNDLVPGLHPGHHSHLKDGWVIDSLDRRIMWVPPWLRDDFCLPWSSLVLGPEGVVKLDLTKFVHGTEWEKCIDPKFRVTR</sequence>
<dbReference type="Gene3D" id="2.130.10.10">
    <property type="entry name" value="YVTN repeat-like/Quinoprotein amine dehydrogenase"/>
    <property type="match status" value="8"/>
</dbReference>
<dbReference type="PANTHER" id="PTHR22847">
    <property type="entry name" value="WD40 REPEAT PROTEIN"/>
    <property type="match status" value="1"/>
</dbReference>
<dbReference type="GO" id="GO:1990234">
    <property type="term" value="C:transferase complex"/>
    <property type="evidence" value="ECO:0007669"/>
    <property type="project" value="UniProtKB-ARBA"/>
</dbReference>
<dbReference type="InterPro" id="IPR019775">
    <property type="entry name" value="WD40_repeat_CS"/>
</dbReference>
<keyword evidence="1 3" id="KW-0853">WD repeat</keyword>
<feature type="repeat" description="WD" evidence="3">
    <location>
        <begin position="1346"/>
        <end position="1387"/>
    </location>
</feature>
<accession>A0A8H7CKA9</accession>
<dbReference type="CDD" id="cd00200">
    <property type="entry name" value="WD40"/>
    <property type="match status" value="2"/>
</dbReference>
<evidence type="ECO:0000256" key="3">
    <source>
        <dbReference type="PROSITE-ProRule" id="PRU00221"/>
    </source>
</evidence>
<organism evidence="5 6">
    <name type="scientific">Mycena venus</name>
    <dbReference type="NCBI Taxonomy" id="2733690"/>
    <lineage>
        <taxon>Eukaryota</taxon>
        <taxon>Fungi</taxon>
        <taxon>Dikarya</taxon>
        <taxon>Basidiomycota</taxon>
        <taxon>Agaricomycotina</taxon>
        <taxon>Agaricomycetes</taxon>
        <taxon>Agaricomycetidae</taxon>
        <taxon>Agaricales</taxon>
        <taxon>Marasmiineae</taxon>
        <taxon>Mycenaceae</taxon>
        <taxon>Mycena</taxon>
    </lineage>
</organism>
<dbReference type="PROSITE" id="PS50837">
    <property type="entry name" value="NACHT"/>
    <property type="match status" value="1"/>
</dbReference>
<dbReference type="InterPro" id="IPR015943">
    <property type="entry name" value="WD40/YVTN_repeat-like_dom_sf"/>
</dbReference>
<dbReference type="PROSITE" id="PS50082">
    <property type="entry name" value="WD_REPEATS_2"/>
    <property type="match status" value="16"/>
</dbReference>
<feature type="repeat" description="WD" evidence="3">
    <location>
        <begin position="1432"/>
        <end position="1473"/>
    </location>
</feature>
<feature type="repeat" description="WD" evidence="3">
    <location>
        <begin position="1389"/>
        <end position="1430"/>
    </location>
</feature>
<dbReference type="SMART" id="SM00320">
    <property type="entry name" value="WD40"/>
    <property type="match status" value="16"/>
</dbReference>
<dbReference type="PRINTS" id="PR00320">
    <property type="entry name" value="GPROTEINBRPT"/>
</dbReference>
<dbReference type="InterPro" id="IPR001680">
    <property type="entry name" value="WD40_rpt"/>
</dbReference>
<dbReference type="InterPro" id="IPR056884">
    <property type="entry name" value="NPHP3-like_N"/>
</dbReference>
<dbReference type="GO" id="GO:0005634">
    <property type="term" value="C:nucleus"/>
    <property type="evidence" value="ECO:0007669"/>
    <property type="project" value="TreeGrafter"/>
</dbReference>
<dbReference type="SUPFAM" id="SSF50978">
    <property type="entry name" value="WD40 repeat-like"/>
    <property type="match status" value="3"/>
</dbReference>
<name>A0A8H7CKA9_9AGAR</name>
<feature type="repeat" description="WD" evidence="3">
    <location>
        <begin position="936"/>
        <end position="977"/>
    </location>
</feature>
<evidence type="ECO:0000259" key="4">
    <source>
        <dbReference type="PROSITE" id="PS50837"/>
    </source>
</evidence>
<dbReference type="PROSITE" id="PS50294">
    <property type="entry name" value="WD_REPEATS_REGION"/>
    <property type="match status" value="16"/>
</dbReference>
<feature type="repeat" description="WD" evidence="3">
    <location>
        <begin position="1260"/>
        <end position="1301"/>
    </location>
</feature>
<keyword evidence="2" id="KW-0677">Repeat</keyword>
<feature type="repeat" description="WD" evidence="3">
    <location>
        <begin position="979"/>
        <end position="1020"/>
    </location>
</feature>
<dbReference type="SUPFAM" id="SSF52540">
    <property type="entry name" value="P-loop containing nucleoside triphosphate hydrolases"/>
    <property type="match status" value="1"/>
</dbReference>
<dbReference type="PROSITE" id="PS00678">
    <property type="entry name" value="WD_REPEATS_1"/>
    <property type="match status" value="10"/>
</dbReference>
<feature type="repeat" description="WD" evidence="3">
    <location>
        <begin position="1217"/>
        <end position="1258"/>
    </location>
</feature>
<protein>
    <submittedName>
        <fullName evidence="5">WD40 repeat-like protein</fullName>
    </submittedName>
</protein>
<dbReference type="PANTHER" id="PTHR22847:SF637">
    <property type="entry name" value="WD REPEAT DOMAIN 5B"/>
    <property type="match status" value="1"/>
</dbReference>
<feature type="domain" description="NACHT" evidence="4">
    <location>
        <begin position="364"/>
        <end position="514"/>
    </location>
</feature>
<comment type="caution">
    <text evidence="5">The sequence shown here is derived from an EMBL/GenBank/DDBJ whole genome shotgun (WGS) entry which is preliminary data.</text>
</comment>
<dbReference type="OrthoDB" id="163438at2759"/>